<evidence type="ECO:0000256" key="2">
    <source>
        <dbReference type="ARBA" id="ARBA00008234"/>
    </source>
</evidence>
<keyword evidence="5" id="KW-1015">Disulfide bond</keyword>
<evidence type="ECO:0000256" key="5">
    <source>
        <dbReference type="ARBA" id="ARBA00023157"/>
    </source>
</evidence>
<comment type="similarity">
    <text evidence="2">Belongs to the acid sphingomyelinase family.</text>
</comment>
<dbReference type="Pfam" id="PF19272">
    <property type="entry name" value="ASMase_C"/>
    <property type="match status" value="1"/>
</dbReference>
<evidence type="ECO:0000256" key="1">
    <source>
        <dbReference type="ARBA" id="ARBA00004613"/>
    </source>
</evidence>
<name>A0AAV3YH33_9GAST</name>
<gene>
    <name evidence="11" type="ORF">PoB_000899100</name>
</gene>
<evidence type="ECO:0000259" key="10">
    <source>
        <dbReference type="PROSITE" id="PS50015"/>
    </source>
</evidence>
<evidence type="ECO:0000313" key="11">
    <source>
        <dbReference type="EMBL" id="GFN82485.1"/>
    </source>
</evidence>
<keyword evidence="7" id="KW-0326">Glycosidase</keyword>
<feature type="domain" description="Saposin B-type" evidence="10">
    <location>
        <begin position="43"/>
        <end position="127"/>
    </location>
</feature>
<proteinExistence type="inferred from homology"/>
<evidence type="ECO:0000256" key="8">
    <source>
        <dbReference type="ARBA" id="ARBA00047268"/>
    </source>
</evidence>
<dbReference type="InterPro" id="IPR011001">
    <property type="entry name" value="Saposin-like"/>
</dbReference>
<keyword evidence="9" id="KW-0732">Signal</keyword>
<accession>A0AAV3YH33</accession>
<dbReference type="AlphaFoldDB" id="A0AAV3YH33"/>
<dbReference type="GO" id="GO:0046513">
    <property type="term" value="P:ceramide biosynthetic process"/>
    <property type="evidence" value="ECO:0007669"/>
    <property type="project" value="UniProtKB-ARBA"/>
</dbReference>
<evidence type="ECO:0000256" key="6">
    <source>
        <dbReference type="ARBA" id="ARBA00023180"/>
    </source>
</evidence>
<evidence type="ECO:0000256" key="4">
    <source>
        <dbReference type="ARBA" id="ARBA00022801"/>
    </source>
</evidence>
<keyword evidence="3" id="KW-0964">Secreted</keyword>
<reference evidence="11 12" key="1">
    <citation type="journal article" date="2021" name="Elife">
        <title>Chloroplast acquisition without the gene transfer in kleptoplastic sea slugs, Plakobranchus ocellatus.</title>
        <authorList>
            <person name="Maeda T."/>
            <person name="Takahashi S."/>
            <person name="Yoshida T."/>
            <person name="Shimamura S."/>
            <person name="Takaki Y."/>
            <person name="Nagai Y."/>
            <person name="Toyoda A."/>
            <person name="Suzuki Y."/>
            <person name="Arimoto A."/>
            <person name="Ishii H."/>
            <person name="Satoh N."/>
            <person name="Nishiyama T."/>
            <person name="Hasebe M."/>
            <person name="Maruyama T."/>
            <person name="Minagawa J."/>
            <person name="Obokata J."/>
            <person name="Shigenobu S."/>
        </authorList>
    </citation>
    <scope>NUCLEOTIDE SEQUENCE [LARGE SCALE GENOMIC DNA]</scope>
</reference>
<dbReference type="Gene3D" id="3.60.21.10">
    <property type="match status" value="1"/>
</dbReference>
<evidence type="ECO:0000256" key="7">
    <source>
        <dbReference type="ARBA" id="ARBA00023295"/>
    </source>
</evidence>
<dbReference type="GO" id="GO:0004767">
    <property type="term" value="F:sphingomyelin phosphodiesterase activity"/>
    <property type="evidence" value="ECO:0007669"/>
    <property type="project" value="UniProtKB-EC"/>
</dbReference>
<dbReference type="InterPro" id="IPR029052">
    <property type="entry name" value="Metallo-depent_PP-like"/>
</dbReference>
<feature type="signal peptide" evidence="9">
    <location>
        <begin position="1"/>
        <end position="16"/>
    </location>
</feature>
<protein>
    <submittedName>
        <fullName evidence="11">Chitin binding beak protein 1</fullName>
    </submittedName>
</protein>
<dbReference type="EMBL" id="BLXT01000981">
    <property type="protein sequence ID" value="GFN82485.1"/>
    <property type="molecule type" value="Genomic_DNA"/>
</dbReference>
<dbReference type="Pfam" id="PF00149">
    <property type="entry name" value="Metallophos"/>
    <property type="match status" value="1"/>
</dbReference>
<dbReference type="InterPro" id="IPR008139">
    <property type="entry name" value="SaposinB_dom"/>
</dbReference>
<evidence type="ECO:0000313" key="12">
    <source>
        <dbReference type="Proteomes" id="UP000735302"/>
    </source>
</evidence>
<dbReference type="PANTHER" id="PTHR10340:SF57">
    <property type="entry name" value="METALLOPHOS DOMAIN-CONTAINING PROTEIN"/>
    <property type="match status" value="1"/>
</dbReference>
<keyword evidence="4" id="KW-0378">Hydrolase</keyword>
<dbReference type="SUPFAM" id="SSF47862">
    <property type="entry name" value="Saposin"/>
    <property type="match status" value="1"/>
</dbReference>
<dbReference type="GO" id="GO:0016798">
    <property type="term" value="F:hydrolase activity, acting on glycosyl bonds"/>
    <property type="evidence" value="ECO:0007669"/>
    <property type="project" value="UniProtKB-KW"/>
</dbReference>
<evidence type="ECO:0000256" key="9">
    <source>
        <dbReference type="SAM" id="SignalP"/>
    </source>
</evidence>
<feature type="chain" id="PRO_5043663140" evidence="9">
    <location>
        <begin position="17"/>
        <end position="566"/>
    </location>
</feature>
<organism evidence="11 12">
    <name type="scientific">Plakobranchus ocellatus</name>
    <dbReference type="NCBI Taxonomy" id="259542"/>
    <lineage>
        <taxon>Eukaryota</taxon>
        <taxon>Metazoa</taxon>
        <taxon>Spiralia</taxon>
        <taxon>Lophotrochozoa</taxon>
        <taxon>Mollusca</taxon>
        <taxon>Gastropoda</taxon>
        <taxon>Heterobranchia</taxon>
        <taxon>Euthyneura</taxon>
        <taxon>Panpulmonata</taxon>
        <taxon>Sacoglossa</taxon>
        <taxon>Placobranchoidea</taxon>
        <taxon>Plakobranchidae</taxon>
        <taxon>Plakobranchus</taxon>
    </lineage>
</organism>
<dbReference type="InterPro" id="IPR045473">
    <property type="entry name" value="ASM_C"/>
</dbReference>
<dbReference type="Proteomes" id="UP000735302">
    <property type="component" value="Unassembled WGS sequence"/>
</dbReference>
<dbReference type="InterPro" id="IPR004843">
    <property type="entry name" value="Calcineurin-like_PHP"/>
</dbReference>
<dbReference type="GO" id="GO:0016020">
    <property type="term" value="C:membrane"/>
    <property type="evidence" value="ECO:0007669"/>
    <property type="project" value="GOC"/>
</dbReference>
<keyword evidence="12" id="KW-1185">Reference proteome</keyword>
<dbReference type="PANTHER" id="PTHR10340">
    <property type="entry name" value="SPHINGOMYELIN PHOSPHODIESTERASE"/>
    <property type="match status" value="1"/>
</dbReference>
<comment type="subcellular location">
    <subcellularLocation>
        <location evidence="1">Secreted</location>
    </subcellularLocation>
</comment>
<dbReference type="SUPFAM" id="SSF56300">
    <property type="entry name" value="Metallo-dependent phosphatases"/>
    <property type="match status" value="1"/>
</dbReference>
<sequence length="566" mass="64884">MARVTAFLALLGFVRALTPAQIMMHERRKEFCAPGTVASNDAAFMSCDECKAYEEHLTDVLKHETRPSQHYKIARDVCNKFVSMFGHNSTIKCPSLLKTFLKSIEYVIQADKLPDVCHLVGLCPDRDLATDDYMNMNEAGLNESTFPVKDIRFRDLKHKTPLKNILIDAWPRTMSNSSNITFVQISDIHFDPEYAEGSPTQCARVVCCHKVFQEDAMSAEYLFAGPFGDFNCDAPEKTITAILDFILTLDPQPDFFVYVGDSSVHALLESMKKKLEDNLRVNNLLVEKLRGIGPIYPAMGNHESHNNHAVHSISQRRCHKVFIIGQCGKHSYKVNIFAVLGRFDPVWNKQKDFVRDTLERARDQNAKVIFLSHMRPRYLGTYPEYAQYLDSLMAEFEDVIVLQLYGHDHDDSFLVHRDMKNTSRVVGTSLSAPSVTPFYDLRKGVNPAIRVFTLEAETWRPLDYTQYYVDLEESNSENNITLKFQYQFTEEYNLTDMSPASFASLSDRIYTDWVDFQIYENNLQVLTGGREKCSMDDLRCRRLLTCHTRTAEPRAYAACLRGESLF</sequence>
<comment type="caution">
    <text evidence="11">The sequence shown here is derived from an EMBL/GenBank/DDBJ whole genome shotgun (WGS) entry which is preliminary data.</text>
</comment>
<dbReference type="PROSITE" id="PS50015">
    <property type="entry name" value="SAP_B"/>
    <property type="match status" value="1"/>
</dbReference>
<keyword evidence="6" id="KW-0325">Glycoprotein</keyword>
<comment type="catalytic activity">
    <reaction evidence="8">
        <text>a sphingomyelin + H2O = phosphocholine + an N-acylsphing-4-enine + H(+)</text>
        <dbReference type="Rhea" id="RHEA:19253"/>
        <dbReference type="ChEBI" id="CHEBI:15377"/>
        <dbReference type="ChEBI" id="CHEBI:15378"/>
        <dbReference type="ChEBI" id="CHEBI:17636"/>
        <dbReference type="ChEBI" id="CHEBI:52639"/>
        <dbReference type="ChEBI" id="CHEBI:295975"/>
        <dbReference type="EC" id="3.1.4.12"/>
    </reaction>
    <physiologicalReaction direction="left-to-right" evidence="8">
        <dbReference type="Rhea" id="RHEA:19254"/>
    </physiologicalReaction>
</comment>
<evidence type="ECO:0000256" key="3">
    <source>
        <dbReference type="ARBA" id="ARBA00022525"/>
    </source>
</evidence>
<dbReference type="GO" id="GO:0005576">
    <property type="term" value="C:extracellular region"/>
    <property type="evidence" value="ECO:0007669"/>
    <property type="project" value="UniProtKB-SubCell"/>
</dbReference>